<gene>
    <name evidence="1" type="ORF">GDO78_016866</name>
</gene>
<reference evidence="1" key="1">
    <citation type="thesis" date="2020" institute="ProQuest LLC" country="789 East Eisenhower Parkway, Ann Arbor, MI, USA">
        <title>Comparative Genomics and Chromosome Evolution.</title>
        <authorList>
            <person name="Mudd A.B."/>
        </authorList>
    </citation>
    <scope>NUCLEOTIDE SEQUENCE</scope>
    <source>
        <strain evidence="1">HN-11 Male</strain>
        <tissue evidence="1">Kidney and liver</tissue>
    </source>
</reference>
<organism evidence="1 2">
    <name type="scientific">Eleutherodactylus coqui</name>
    <name type="common">Puerto Rican coqui</name>
    <dbReference type="NCBI Taxonomy" id="57060"/>
    <lineage>
        <taxon>Eukaryota</taxon>
        <taxon>Metazoa</taxon>
        <taxon>Chordata</taxon>
        <taxon>Craniata</taxon>
        <taxon>Vertebrata</taxon>
        <taxon>Euteleostomi</taxon>
        <taxon>Amphibia</taxon>
        <taxon>Batrachia</taxon>
        <taxon>Anura</taxon>
        <taxon>Neobatrachia</taxon>
        <taxon>Hyloidea</taxon>
        <taxon>Eleutherodactylidae</taxon>
        <taxon>Eleutherodactylinae</taxon>
        <taxon>Eleutherodactylus</taxon>
        <taxon>Eleutherodactylus</taxon>
    </lineage>
</organism>
<dbReference type="AlphaFoldDB" id="A0A8J6B6A3"/>
<name>A0A8J6B6A3_ELECQ</name>
<keyword evidence="2" id="KW-1185">Reference proteome</keyword>
<dbReference type="EMBL" id="WNTK01021527">
    <property type="protein sequence ID" value="KAG9461446.1"/>
    <property type="molecule type" value="Genomic_DNA"/>
</dbReference>
<comment type="caution">
    <text evidence="1">The sequence shown here is derived from an EMBL/GenBank/DDBJ whole genome shotgun (WGS) entry which is preliminary data.</text>
</comment>
<evidence type="ECO:0000313" key="2">
    <source>
        <dbReference type="Proteomes" id="UP000770717"/>
    </source>
</evidence>
<dbReference type="Proteomes" id="UP000770717">
    <property type="component" value="Unassembled WGS sequence"/>
</dbReference>
<protein>
    <submittedName>
        <fullName evidence="1">Uncharacterized protein</fullName>
    </submittedName>
</protein>
<evidence type="ECO:0000313" key="1">
    <source>
        <dbReference type="EMBL" id="KAG9461446.1"/>
    </source>
</evidence>
<sequence>MSSMKRVKRFQPPRWGAICYRCSIFGICSDDLCNPDYMRLERHDCQRQRHSCQTLWWRCWLWRFDWISAAVSRVHSCGNHGIHINGSSGQVIPSLDRPMPAPDAETSCRWADILAVLVISSVITRHSALAAAVGRIMSDASLV</sequence>
<accession>A0A8J6B6A3</accession>
<proteinExistence type="predicted"/>